<protein>
    <submittedName>
        <fullName evidence="18">Penicillin-binding protein 2</fullName>
        <ecNumber evidence="18">3.4.16.4</ecNumber>
    </submittedName>
</protein>
<dbReference type="GO" id="GO:0005886">
    <property type="term" value="C:plasma membrane"/>
    <property type="evidence" value="ECO:0007669"/>
    <property type="project" value="UniProtKB-SubCell"/>
</dbReference>
<dbReference type="Gene3D" id="3.40.710.10">
    <property type="entry name" value="DD-peptidase/beta-lactamase superfamily"/>
    <property type="match status" value="1"/>
</dbReference>
<evidence type="ECO:0000256" key="6">
    <source>
        <dbReference type="ARBA" id="ARBA00022670"/>
    </source>
</evidence>
<keyword evidence="18" id="KW-0121">Carboxypeptidase</keyword>
<dbReference type="GO" id="GO:0009002">
    <property type="term" value="F:serine-type D-Ala-D-Ala carboxypeptidase activity"/>
    <property type="evidence" value="ECO:0007669"/>
    <property type="project" value="UniProtKB-EC"/>
</dbReference>
<evidence type="ECO:0000256" key="7">
    <source>
        <dbReference type="ARBA" id="ARBA00022692"/>
    </source>
</evidence>
<dbReference type="SUPFAM" id="SSF56519">
    <property type="entry name" value="Penicillin binding protein dimerisation domain"/>
    <property type="match status" value="1"/>
</dbReference>
<accession>A0A524RQI3</accession>
<keyword evidence="5" id="KW-0997">Cell inner membrane</keyword>
<evidence type="ECO:0000313" key="18">
    <source>
        <dbReference type="EMBL" id="TGG94797.1"/>
    </source>
</evidence>
<feature type="compositionally biased region" description="Low complexity" evidence="14">
    <location>
        <begin position="601"/>
        <end position="617"/>
    </location>
</feature>
<dbReference type="Pfam" id="PF03717">
    <property type="entry name" value="PBP_dimer"/>
    <property type="match status" value="1"/>
</dbReference>
<keyword evidence="11 15" id="KW-1133">Transmembrane helix</keyword>
<dbReference type="GO" id="GO:0008360">
    <property type="term" value="P:regulation of cell shape"/>
    <property type="evidence" value="ECO:0007669"/>
    <property type="project" value="UniProtKB-KW"/>
</dbReference>
<dbReference type="GO" id="GO:0008658">
    <property type="term" value="F:penicillin binding"/>
    <property type="evidence" value="ECO:0007669"/>
    <property type="project" value="InterPro"/>
</dbReference>
<evidence type="ECO:0000256" key="12">
    <source>
        <dbReference type="ARBA" id="ARBA00023136"/>
    </source>
</evidence>
<feature type="region of interest" description="Disordered" evidence="14">
    <location>
        <begin position="527"/>
        <end position="547"/>
    </location>
</feature>
<evidence type="ECO:0000256" key="1">
    <source>
        <dbReference type="ARBA" id="ARBA00004167"/>
    </source>
</evidence>
<dbReference type="Pfam" id="PF00905">
    <property type="entry name" value="Transpeptidase"/>
    <property type="match status" value="1"/>
</dbReference>
<evidence type="ECO:0000256" key="4">
    <source>
        <dbReference type="ARBA" id="ARBA00022475"/>
    </source>
</evidence>
<keyword evidence="4" id="KW-1003">Cell membrane</keyword>
<evidence type="ECO:0000256" key="3">
    <source>
        <dbReference type="ARBA" id="ARBA00007171"/>
    </source>
</evidence>
<dbReference type="PANTHER" id="PTHR30627">
    <property type="entry name" value="PEPTIDOGLYCAN D,D-TRANSPEPTIDASE"/>
    <property type="match status" value="1"/>
</dbReference>
<proteinExistence type="inferred from homology"/>
<keyword evidence="8 18" id="KW-0378">Hydrolase</keyword>
<comment type="similarity">
    <text evidence="3">Belongs to the transpeptidase family.</text>
</comment>
<evidence type="ECO:0000256" key="5">
    <source>
        <dbReference type="ARBA" id="ARBA00022519"/>
    </source>
</evidence>
<dbReference type="PANTHER" id="PTHR30627:SF2">
    <property type="entry name" value="PEPTIDOGLYCAN D,D-TRANSPEPTIDASE MRDA"/>
    <property type="match status" value="1"/>
</dbReference>
<sequence length="617" mass="67266">MHQERSIPPAPQRHAGQRNESTWLLAFFTVCLCVIGGRLFWLQVVNGELNRGRSEENRLRVAPHQPRRGRILDRNGAVLAFSKLTHKLYLWPQQVDDGDWPRLRDRISTLLKIPASQLDARRDAYRPQDHRVVLAGPLQEREILVLEEQAGSLPGVEVDVDYVRSYPHGSLAAHVLGYNSPITEDEYRVLRERGYVLQDRIGRMGAEAAFEKQLRGKWGGQMLEVNAIGQVQRRLGERPSVPGTNIRLTLDLELQRAAEAALSVHSKGAVVALDPRDGAILAMASRPGFDPNFFSRSIKSQQELDTLFRNPLEPMLNRAIQAYDPGSTWKPVTAAAGMESGTFPPDTMLMTARCITYGGHCFHDNNGKGYGRIGYQDALRVSSNTFFYQIGVGSGAAALYDAATRLGFDARTGIEISLEESKGLVGNAIWAEKVRRSPWIPEDIASASIGQAVVQITPLQLARAYAAFANGGRLVQPHLIDDGMDWHRKGTTIGFRPDTIQTIREALRRVVEDGTAIGINLSSLPAVSGKTGTAEDGSGGQDHSWFASYAPSDDPEIVVVAFAQNSPGGGSLWALPMARKVMQAYFNGPGTEPVAAPHPAPGSNLASPSAPAPAAAE</sequence>
<dbReference type="GO" id="GO:0009252">
    <property type="term" value="P:peptidoglycan biosynthetic process"/>
    <property type="evidence" value="ECO:0007669"/>
    <property type="project" value="UniProtKB-KW"/>
</dbReference>
<evidence type="ECO:0000256" key="10">
    <source>
        <dbReference type="ARBA" id="ARBA00022984"/>
    </source>
</evidence>
<dbReference type="SUPFAM" id="SSF56601">
    <property type="entry name" value="beta-lactamase/transpeptidase-like"/>
    <property type="match status" value="1"/>
</dbReference>
<feature type="domain" description="Penicillin-binding protein transpeptidase" evidence="16">
    <location>
        <begin position="268"/>
        <end position="583"/>
    </location>
</feature>
<keyword evidence="10" id="KW-0573">Peptidoglycan synthesis</keyword>
<name>A0A524RQI3_9CHRO</name>
<evidence type="ECO:0000313" key="19">
    <source>
        <dbReference type="Proteomes" id="UP000317990"/>
    </source>
</evidence>
<dbReference type="EMBL" id="SRMO01000028">
    <property type="protein sequence ID" value="TGG94797.1"/>
    <property type="molecule type" value="Genomic_DNA"/>
</dbReference>
<comment type="subcellular location">
    <subcellularLocation>
        <location evidence="2">Cell membrane</location>
    </subcellularLocation>
    <subcellularLocation>
        <location evidence="1">Membrane</location>
        <topology evidence="1">Single-pass membrane protein</topology>
    </subcellularLocation>
</comment>
<evidence type="ECO:0000259" key="17">
    <source>
        <dbReference type="Pfam" id="PF03717"/>
    </source>
</evidence>
<keyword evidence="7 15" id="KW-0812">Transmembrane</keyword>
<dbReference type="Gene3D" id="3.30.1390.30">
    <property type="entry name" value="Penicillin-binding protein 2a, domain 3"/>
    <property type="match status" value="1"/>
</dbReference>
<dbReference type="Gene3D" id="3.90.1310.10">
    <property type="entry name" value="Penicillin-binding protein 2a (Domain 2)"/>
    <property type="match status" value="1"/>
</dbReference>
<evidence type="ECO:0000256" key="11">
    <source>
        <dbReference type="ARBA" id="ARBA00022989"/>
    </source>
</evidence>
<dbReference type="InterPro" id="IPR017790">
    <property type="entry name" value="Penicillin-binding_protein_2"/>
</dbReference>
<keyword evidence="6" id="KW-0645">Protease</keyword>
<dbReference type="GO" id="GO:0071555">
    <property type="term" value="P:cell wall organization"/>
    <property type="evidence" value="ECO:0007669"/>
    <property type="project" value="UniProtKB-KW"/>
</dbReference>
<dbReference type="InterPro" id="IPR001460">
    <property type="entry name" value="PCN-bd_Tpept"/>
</dbReference>
<dbReference type="AlphaFoldDB" id="A0A524RQI3"/>
<keyword evidence="13" id="KW-0961">Cell wall biogenesis/degradation</keyword>
<feature type="transmembrane region" description="Helical" evidence="15">
    <location>
        <begin position="21"/>
        <end position="41"/>
    </location>
</feature>
<feature type="domain" description="Penicillin-binding protein dimerisation" evidence="17">
    <location>
        <begin position="65"/>
        <end position="234"/>
    </location>
</feature>
<dbReference type="Proteomes" id="UP000317990">
    <property type="component" value="Unassembled WGS sequence"/>
</dbReference>
<feature type="region of interest" description="Disordered" evidence="14">
    <location>
        <begin position="592"/>
        <end position="617"/>
    </location>
</feature>
<dbReference type="InterPro" id="IPR050515">
    <property type="entry name" value="Beta-lactam/transpept"/>
</dbReference>
<dbReference type="EC" id="3.4.16.4" evidence="18"/>
<dbReference type="InterPro" id="IPR012338">
    <property type="entry name" value="Beta-lactam/transpept-like"/>
</dbReference>
<evidence type="ECO:0000256" key="15">
    <source>
        <dbReference type="SAM" id="Phobius"/>
    </source>
</evidence>
<evidence type="ECO:0000256" key="9">
    <source>
        <dbReference type="ARBA" id="ARBA00022960"/>
    </source>
</evidence>
<evidence type="ECO:0000256" key="2">
    <source>
        <dbReference type="ARBA" id="ARBA00004236"/>
    </source>
</evidence>
<dbReference type="GO" id="GO:0071972">
    <property type="term" value="F:peptidoglycan L,D-transpeptidase activity"/>
    <property type="evidence" value="ECO:0007669"/>
    <property type="project" value="TreeGrafter"/>
</dbReference>
<comment type="caution">
    <text evidence="18">The sequence shown here is derived from an EMBL/GenBank/DDBJ whole genome shotgun (WGS) entry which is preliminary data.</text>
</comment>
<evidence type="ECO:0000256" key="8">
    <source>
        <dbReference type="ARBA" id="ARBA00022801"/>
    </source>
</evidence>
<dbReference type="InterPro" id="IPR005311">
    <property type="entry name" value="PBP_dimer"/>
</dbReference>
<evidence type="ECO:0000256" key="14">
    <source>
        <dbReference type="SAM" id="MobiDB-lite"/>
    </source>
</evidence>
<dbReference type="NCBIfam" id="TIGR03423">
    <property type="entry name" value="pbp2_mrdA"/>
    <property type="match status" value="1"/>
</dbReference>
<evidence type="ECO:0000259" key="16">
    <source>
        <dbReference type="Pfam" id="PF00905"/>
    </source>
</evidence>
<keyword evidence="12 15" id="KW-0472">Membrane</keyword>
<keyword evidence="9" id="KW-0133">Cell shape</keyword>
<evidence type="ECO:0000256" key="13">
    <source>
        <dbReference type="ARBA" id="ARBA00023316"/>
    </source>
</evidence>
<organism evidence="18 19">
    <name type="scientific">Aphanocapsa feldmannii 277cV</name>
    <dbReference type="NCBI Taxonomy" id="2507553"/>
    <lineage>
        <taxon>Bacteria</taxon>
        <taxon>Bacillati</taxon>
        <taxon>Cyanobacteriota</taxon>
        <taxon>Cyanophyceae</taxon>
        <taxon>Oscillatoriophycideae</taxon>
        <taxon>Chroococcales</taxon>
        <taxon>Microcystaceae</taxon>
        <taxon>Aphanocapsa</taxon>
    </lineage>
</organism>
<dbReference type="InterPro" id="IPR036138">
    <property type="entry name" value="PBP_dimer_sf"/>
</dbReference>
<reference evidence="18 19" key="1">
    <citation type="journal article" date="2019" name="mSystems">
        <title>Life at home and on the roam: Genomic adaptions reflect the dual lifestyle of an intracellular, facultative symbiont.</title>
        <authorList>
            <person name="Burgsdorf I."/>
        </authorList>
    </citation>
    <scope>NUCLEOTIDE SEQUENCE [LARGE SCALE GENOMIC DNA]</scope>
    <source>
        <strain evidence="18">277cV</strain>
    </source>
</reference>
<gene>
    <name evidence="18" type="primary">mrdA</name>
    <name evidence="18" type="ORF">ERJ67_01425</name>
</gene>
<dbReference type="GO" id="GO:0006508">
    <property type="term" value="P:proteolysis"/>
    <property type="evidence" value="ECO:0007669"/>
    <property type="project" value="UniProtKB-KW"/>
</dbReference>